<feature type="transmembrane region" description="Helical" evidence="21">
    <location>
        <begin position="207"/>
        <end position="231"/>
    </location>
</feature>
<comment type="catalytic activity">
    <reaction evidence="17">
        <text>O-phospho-L-seryl-[protein] + H2O = L-seryl-[protein] + phosphate</text>
        <dbReference type="Rhea" id="RHEA:20629"/>
        <dbReference type="Rhea" id="RHEA-COMP:9863"/>
        <dbReference type="Rhea" id="RHEA-COMP:11604"/>
        <dbReference type="ChEBI" id="CHEBI:15377"/>
        <dbReference type="ChEBI" id="CHEBI:29999"/>
        <dbReference type="ChEBI" id="CHEBI:43474"/>
        <dbReference type="ChEBI" id="CHEBI:83421"/>
        <dbReference type="EC" id="3.1.3.16"/>
    </reaction>
</comment>
<keyword evidence="3" id="KW-1003">Cell membrane</keyword>
<dbReference type="GO" id="GO:0005886">
    <property type="term" value="C:plasma membrane"/>
    <property type="evidence" value="ECO:0007669"/>
    <property type="project" value="UniProtKB-SubCell"/>
</dbReference>
<dbReference type="Pfam" id="PF07228">
    <property type="entry name" value="SpoIIE"/>
    <property type="match status" value="1"/>
</dbReference>
<comment type="caution">
    <text evidence="23">The sequence shown here is derived from an EMBL/GenBank/DDBJ whole genome shotgun (WGS) entry which is preliminary data.</text>
</comment>
<feature type="transmembrane region" description="Helical" evidence="21">
    <location>
        <begin position="60"/>
        <end position="85"/>
    </location>
</feature>
<evidence type="ECO:0000256" key="12">
    <source>
        <dbReference type="ARBA" id="ARBA00022842"/>
    </source>
</evidence>
<dbReference type="InterPro" id="IPR003594">
    <property type="entry name" value="HATPase_dom"/>
</dbReference>
<evidence type="ECO:0000256" key="3">
    <source>
        <dbReference type="ARBA" id="ARBA00022475"/>
    </source>
</evidence>
<keyword evidence="15 21" id="KW-0472">Membrane</keyword>
<feature type="transmembrane region" description="Helical" evidence="21">
    <location>
        <begin position="282"/>
        <end position="299"/>
    </location>
</feature>
<dbReference type="SUPFAM" id="SSF55874">
    <property type="entry name" value="ATPase domain of HSP90 chaperone/DNA topoisomerase II/histidine kinase"/>
    <property type="match status" value="1"/>
</dbReference>
<keyword evidence="12" id="KW-0460">Magnesium</keyword>
<comment type="function">
    <text evidence="18">Primarily acts as an independent SigF regulator that is sensitive to the osmosensory signal, mediating the cross talk of PknD with the SigF regulon. Possesses both phosphatase and kinase activities. The kinase domain functions as a classic anti-sigma factor-like kinase to phosphorylate the anti-anti-sigma factor domain at the canonical regulatory site, and the phosphatase domain antagonizes this activity.</text>
</comment>
<dbReference type="Gene3D" id="3.30.565.10">
    <property type="entry name" value="Histidine kinase-like ATPase, C-terminal domain"/>
    <property type="match status" value="1"/>
</dbReference>
<evidence type="ECO:0000256" key="9">
    <source>
        <dbReference type="ARBA" id="ARBA00022777"/>
    </source>
</evidence>
<dbReference type="GO" id="GO:0005524">
    <property type="term" value="F:ATP binding"/>
    <property type="evidence" value="ECO:0007669"/>
    <property type="project" value="UniProtKB-KW"/>
</dbReference>
<dbReference type="InterPro" id="IPR036457">
    <property type="entry name" value="PPM-type-like_dom_sf"/>
</dbReference>
<keyword evidence="13" id="KW-0904">Protein phosphatase</keyword>
<keyword evidence="9" id="KW-0418">Kinase</keyword>
<dbReference type="Proteomes" id="UP000292346">
    <property type="component" value="Unassembled WGS sequence"/>
</dbReference>
<evidence type="ECO:0000256" key="5">
    <source>
        <dbReference type="ARBA" id="ARBA00022679"/>
    </source>
</evidence>
<dbReference type="Gene3D" id="3.60.40.10">
    <property type="entry name" value="PPM-type phosphatase domain"/>
    <property type="match status" value="1"/>
</dbReference>
<protein>
    <recommendedName>
        <fullName evidence="2">protein-serine/threonine phosphatase</fullName>
        <ecNumber evidence="2">3.1.3.16</ecNumber>
    </recommendedName>
    <alternativeName>
        <fullName evidence="20">Protein-serine/threonine phosphatase</fullName>
    </alternativeName>
    <alternativeName>
        <fullName evidence="19">Serine/threonine-protein kinase</fullName>
    </alternativeName>
</protein>
<dbReference type="InterPro" id="IPR001932">
    <property type="entry name" value="PPM-type_phosphatase-like_dom"/>
</dbReference>
<keyword evidence="8" id="KW-0547">Nucleotide-binding</keyword>
<keyword evidence="4" id="KW-0597">Phosphoprotein</keyword>
<comment type="subcellular location">
    <subcellularLocation>
        <location evidence="1">Cell membrane</location>
        <topology evidence="1">Multi-pass membrane protein</topology>
    </subcellularLocation>
</comment>
<keyword evidence="16" id="KW-0464">Manganese</keyword>
<proteinExistence type="predicted"/>
<reference evidence="23 24" key="1">
    <citation type="submission" date="2019-02" db="EMBL/GenBank/DDBJ databases">
        <title>Kribbella capetownensis sp. nov. and Kribbella speibonae sp. nov., isolated from soil.</title>
        <authorList>
            <person name="Curtis S.M."/>
            <person name="Norton I."/>
            <person name="Everest G.J."/>
            <person name="Meyers P.R."/>
        </authorList>
    </citation>
    <scope>NUCLEOTIDE SEQUENCE [LARGE SCALE GENOMIC DNA]</scope>
    <source>
        <strain evidence="23 24">KCTC 29219</strain>
    </source>
</reference>
<feature type="transmembrane region" description="Helical" evidence="21">
    <location>
        <begin position="97"/>
        <end position="117"/>
    </location>
</feature>
<keyword evidence="14 21" id="KW-1133">Transmembrane helix</keyword>
<evidence type="ECO:0000256" key="10">
    <source>
        <dbReference type="ARBA" id="ARBA00022801"/>
    </source>
</evidence>
<accession>A0A4V2LZ82</accession>
<dbReference type="Pfam" id="PF13581">
    <property type="entry name" value="HATPase_c_2"/>
    <property type="match status" value="1"/>
</dbReference>
<evidence type="ECO:0000256" key="8">
    <source>
        <dbReference type="ARBA" id="ARBA00022741"/>
    </source>
</evidence>
<dbReference type="CDD" id="cd16936">
    <property type="entry name" value="HATPase_RsbW-like"/>
    <property type="match status" value="1"/>
</dbReference>
<dbReference type="Pfam" id="PF05231">
    <property type="entry name" value="MASE1"/>
    <property type="match status" value="1"/>
</dbReference>
<evidence type="ECO:0000313" key="24">
    <source>
        <dbReference type="Proteomes" id="UP000292346"/>
    </source>
</evidence>
<evidence type="ECO:0000256" key="7">
    <source>
        <dbReference type="ARBA" id="ARBA00022723"/>
    </source>
</evidence>
<dbReference type="InterPro" id="IPR036890">
    <property type="entry name" value="HATPase_C_sf"/>
</dbReference>
<feature type="transmembrane region" description="Helical" evidence="21">
    <location>
        <begin position="166"/>
        <end position="192"/>
    </location>
</feature>
<gene>
    <name evidence="23" type="ORF">E0H45_14465</name>
</gene>
<dbReference type="SMART" id="SM00331">
    <property type="entry name" value="PP2C_SIG"/>
    <property type="match status" value="1"/>
</dbReference>
<dbReference type="GO" id="GO:0016301">
    <property type="term" value="F:kinase activity"/>
    <property type="evidence" value="ECO:0007669"/>
    <property type="project" value="UniProtKB-KW"/>
</dbReference>
<evidence type="ECO:0000256" key="20">
    <source>
        <dbReference type="ARBA" id="ARBA00081350"/>
    </source>
</evidence>
<keyword evidence="5" id="KW-0808">Transferase</keyword>
<evidence type="ECO:0000256" key="11">
    <source>
        <dbReference type="ARBA" id="ARBA00022840"/>
    </source>
</evidence>
<name>A0A4V2LZ82_9ACTN</name>
<evidence type="ECO:0000259" key="22">
    <source>
        <dbReference type="SMART" id="SM00331"/>
    </source>
</evidence>
<keyword evidence="11" id="KW-0067">ATP-binding</keyword>
<evidence type="ECO:0000256" key="16">
    <source>
        <dbReference type="ARBA" id="ARBA00023211"/>
    </source>
</evidence>
<dbReference type="PANTHER" id="PTHR43156:SF2">
    <property type="entry name" value="STAGE II SPORULATION PROTEIN E"/>
    <property type="match status" value="1"/>
</dbReference>
<dbReference type="FunFam" id="3.60.40.10:FF:000005">
    <property type="entry name" value="Serine/threonine protein phosphatase"/>
    <property type="match status" value="1"/>
</dbReference>
<feature type="domain" description="PPM-type phosphatase" evidence="22">
    <location>
        <begin position="376"/>
        <end position="590"/>
    </location>
</feature>
<dbReference type="AlphaFoldDB" id="A0A4V2LZ82"/>
<dbReference type="OrthoDB" id="118142at2"/>
<evidence type="ECO:0000256" key="2">
    <source>
        <dbReference type="ARBA" id="ARBA00013081"/>
    </source>
</evidence>
<feature type="transmembrane region" description="Helical" evidence="21">
    <location>
        <begin position="129"/>
        <end position="154"/>
    </location>
</feature>
<dbReference type="EC" id="3.1.3.16" evidence="2"/>
<keyword evidence="10" id="KW-0378">Hydrolase</keyword>
<evidence type="ECO:0000256" key="19">
    <source>
        <dbReference type="ARBA" id="ARBA00075117"/>
    </source>
</evidence>
<evidence type="ECO:0000256" key="6">
    <source>
        <dbReference type="ARBA" id="ARBA00022692"/>
    </source>
</evidence>
<keyword evidence="24" id="KW-1185">Reference proteome</keyword>
<sequence length="722" mass="77505">MGGRTRASWTSRPLRLRLPADLGRTAAAIVLVGAAYYLGARLGLSLSLVERNVTPLWPPSGIALAAFLVLGRSMWPAVALAALAVNLPISAGPVPALVTAAGNTLAPLVAAIVLERIGFRRQLDSRRDALAIVFLGALASMTISATIGATTLVWSKAIGIDDLAGAWAVWWTGDAMGVLAIAPFLLCIPLFWELEPWPAARWLEAGVILVLTTVLALWTASSGLALLFLVLPCLGWASWRLQLRGAAPAALMASLIATWSATHELGPFAGTSLLEQMLTLQAFNATVALTSFFLAALVTERMRFARALMSAATDLEERVNTRTAQLTATNDRLRREIHQRHETQQQLTLEEARTRREHQIAETLQRNLLPDRMPDIPGVDVAARYVPATADLHVGGDWYDVIQLRGSLIGLVIGDVAGHGLQAAAAMAQLRMAVRAYAVRDPSPIAVMNGLHELVRELPMAEMVTLLYVLYDPDTGTIRFTNAGHPPALLIDDEHTRYLEGGLAPPLGVLVQHDYAEATHQLRPGATLLLYTDGLVEERTLSIQDGLDRLLAEASGVGQADLDALCDQVLSTLRESGEVADDIALVALRPLVLAGAPLSLDVPADARMLFQVRHALGRWLRESGVRRQDAGELAIACGEACSNVVRHAYGASPGDMQLEARLVDGTVELTVRDHGHWRSPTGRGGGLGLTLIRGLTDSVDVDTGPEGTTILMRRNVVLGNEQ</sequence>
<dbReference type="PANTHER" id="PTHR43156">
    <property type="entry name" value="STAGE II SPORULATION PROTEIN E-RELATED"/>
    <property type="match status" value="1"/>
</dbReference>
<evidence type="ECO:0000256" key="15">
    <source>
        <dbReference type="ARBA" id="ARBA00023136"/>
    </source>
</evidence>
<evidence type="ECO:0000256" key="14">
    <source>
        <dbReference type="ARBA" id="ARBA00022989"/>
    </source>
</evidence>
<dbReference type="GO" id="GO:0046872">
    <property type="term" value="F:metal ion binding"/>
    <property type="evidence" value="ECO:0007669"/>
    <property type="project" value="UniProtKB-KW"/>
</dbReference>
<evidence type="ECO:0000256" key="13">
    <source>
        <dbReference type="ARBA" id="ARBA00022912"/>
    </source>
</evidence>
<dbReference type="InterPro" id="IPR007895">
    <property type="entry name" value="MASE1"/>
</dbReference>
<dbReference type="SUPFAM" id="SSF81606">
    <property type="entry name" value="PP2C-like"/>
    <property type="match status" value="1"/>
</dbReference>
<evidence type="ECO:0000256" key="21">
    <source>
        <dbReference type="SAM" id="Phobius"/>
    </source>
</evidence>
<evidence type="ECO:0000256" key="18">
    <source>
        <dbReference type="ARBA" id="ARBA00056274"/>
    </source>
</evidence>
<dbReference type="EMBL" id="SJJZ01000002">
    <property type="protein sequence ID" value="TCC07216.1"/>
    <property type="molecule type" value="Genomic_DNA"/>
</dbReference>
<keyword evidence="7" id="KW-0479">Metal-binding</keyword>
<dbReference type="GO" id="GO:0004722">
    <property type="term" value="F:protein serine/threonine phosphatase activity"/>
    <property type="evidence" value="ECO:0007669"/>
    <property type="project" value="UniProtKB-EC"/>
</dbReference>
<dbReference type="InterPro" id="IPR052016">
    <property type="entry name" value="Bact_Sigma-Reg"/>
</dbReference>
<organism evidence="23 24">
    <name type="scientific">Kribbella soli</name>
    <dbReference type="NCBI Taxonomy" id="1124743"/>
    <lineage>
        <taxon>Bacteria</taxon>
        <taxon>Bacillati</taxon>
        <taxon>Actinomycetota</taxon>
        <taxon>Actinomycetes</taxon>
        <taxon>Propionibacteriales</taxon>
        <taxon>Kribbellaceae</taxon>
        <taxon>Kribbella</taxon>
    </lineage>
</organism>
<evidence type="ECO:0000256" key="1">
    <source>
        <dbReference type="ARBA" id="ARBA00004651"/>
    </source>
</evidence>
<evidence type="ECO:0000313" key="23">
    <source>
        <dbReference type="EMBL" id="TCC07216.1"/>
    </source>
</evidence>
<keyword evidence="6 21" id="KW-0812">Transmembrane</keyword>
<feature type="transmembrane region" description="Helical" evidence="21">
    <location>
        <begin position="21"/>
        <end position="40"/>
    </location>
</feature>
<evidence type="ECO:0000256" key="4">
    <source>
        <dbReference type="ARBA" id="ARBA00022553"/>
    </source>
</evidence>
<evidence type="ECO:0000256" key="17">
    <source>
        <dbReference type="ARBA" id="ARBA00047761"/>
    </source>
</evidence>
<dbReference type="RefSeq" id="WP_131337860.1">
    <property type="nucleotide sequence ID" value="NZ_SJJZ01000002.1"/>
</dbReference>